<reference evidence="2 3" key="1">
    <citation type="journal article" date="2016" name="Nat. Commun.">
        <title>Thousands of microbial genomes shed light on interconnected biogeochemical processes in an aquifer system.</title>
        <authorList>
            <person name="Anantharaman K."/>
            <person name="Brown C.T."/>
            <person name="Hug L.A."/>
            <person name="Sharon I."/>
            <person name="Castelle C.J."/>
            <person name="Probst A.J."/>
            <person name="Thomas B.C."/>
            <person name="Singh A."/>
            <person name="Wilkins M.J."/>
            <person name="Karaoz U."/>
            <person name="Brodie E.L."/>
            <person name="Williams K.H."/>
            <person name="Hubbard S.S."/>
            <person name="Banfield J.F."/>
        </authorList>
    </citation>
    <scope>NUCLEOTIDE SEQUENCE [LARGE SCALE GENOMIC DNA]</scope>
</reference>
<proteinExistence type="predicted"/>
<dbReference type="STRING" id="1797243.A2943_01225"/>
<organism evidence="2 3">
    <name type="scientific">Candidatus Adlerbacteria bacterium RIFCSPLOWO2_01_FULL_51_16</name>
    <dbReference type="NCBI Taxonomy" id="1797243"/>
    <lineage>
        <taxon>Bacteria</taxon>
        <taxon>Candidatus Adleribacteriota</taxon>
    </lineage>
</organism>
<protein>
    <submittedName>
        <fullName evidence="2">Uncharacterized protein</fullName>
    </submittedName>
</protein>
<dbReference type="AlphaFoldDB" id="A0A1F4XFK4"/>
<comment type="caution">
    <text evidence="2">The sequence shown here is derived from an EMBL/GenBank/DDBJ whole genome shotgun (WGS) entry which is preliminary data.</text>
</comment>
<dbReference type="EMBL" id="MEWX01000025">
    <property type="protein sequence ID" value="OGC80364.1"/>
    <property type="molecule type" value="Genomic_DNA"/>
</dbReference>
<evidence type="ECO:0000313" key="3">
    <source>
        <dbReference type="Proteomes" id="UP000176185"/>
    </source>
</evidence>
<feature type="coiled-coil region" evidence="1">
    <location>
        <begin position="376"/>
        <end position="417"/>
    </location>
</feature>
<dbReference type="Proteomes" id="UP000176185">
    <property type="component" value="Unassembled WGS sequence"/>
</dbReference>
<sequence length="485" mass="51040">MGSANPSGSPPINLSGNIDQNNNNSGLLIAGGALAAACLAFLIPGPATLGGVGGVSRVSVQDPDTNQRTFLDCLTRVIAKIALQQMTASIVNWINSGFNGKPSFVQNYQQFFTNVADQAAGELIKGSALSFLCTPFQNQIRIALAQSYARRNNAPSCTLTGIVGNLNSFMKGNFSQGGWKGFLAFTTVPTNNPYGAYLYGQGALQNTIANAQADANRKITPGGFLSTEECTGDMNPQTGKKGPPCKITTPGQTIENSLSTALGTSFRQLELAKSFDEIISALIQQLITRTLYGGLSNLSGTEGYNANFLSPEVARAQELAQPLLTELQTAVQIAQQYGYAKQGSIGDIQQAQAQLQNLINCWNSAAAATGLSASQRAQAKANAEATQAQFNTLNARVDALNDQITRANAAIAILETLQSRALSAASEAEVQAIAADYATARSQGAIITQAEVASAQQDRTALQNEMSRLNNETTAGLNQCYAFGQ</sequence>
<evidence type="ECO:0000313" key="2">
    <source>
        <dbReference type="EMBL" id="OGC80364.1"/>
    </source>
</evidence>
<evidence type="ECO:0000256" key="1">
    <source>
        <dbReference type="SAM" id="Coils"/>
    </source>
</evidence>
<keyword evidence="1" id="KW-0175">Coiled coil</keyword>
<accession>A0A1F4XFK4</accession>
<gene>
    <name evidence="2" type="ORF">A2943_01225</name>
</gene>
<name>A0A1F4XFK4_9BACT</name>